<evidence type="ECO:0000256" key="9">
    <source>
        <dbReference type="ARBA" id="ARBA00022842"/>
    </source>
</evidence>
<dbReference type="PANTHER" id="PTHR30040:SF2">
    <property type="entry name" value="FAD:PROTEIN FMN TRANSFERASE"/>
    <property type="match status" value="1"/>
</dbReference>
<evidence type="ECO:0000256" key="7">
    <source>
        <dbReference type="ARBA" id="ARBA00022723"/>
    </source>
</evidence>
<comment type="similarity">
    <text evidence="2">Belongs to the ApbE family.</text>
</comment>
<dbReference type="EMBL" id="JACHHT010000002">
    <property type="protein sequence ID" value="MBB6522649.1"/>
    <property type="molecule type" value="Genomic_DNA"/>
</dbReference>
<evidence type="ECO:0000256" key="2">
    <source>
        <dbReference type="ARBA" id="ARBA00008282"/>
    </source>
</evidence>
<evidence type="ECO:0000313" key="13">
    <source>
        <dbReference type="Proteomes" id="UP000528457"/>
    </source>
</evidence>
<evidence type="ECO:0000313" key="12">
    <source>
        <dbReference type="EMBL" id="MBB6522649.1"/>
    </source>
</evidence>
<protein>
    <recommendedName>
        <fullName evidence="4">FAD:protein FMN transferase</fullName>
        <ecNumber evidence="3">2.7.1.180</ecNumber>
    </recommendedName>
    <alternativeName>
        <fullName evidence="10">Flavin transferase</fullName>
    </alternativeName>
</protein>
<dbReference type="InterPro" id="IPR024932">
    <property type="entry name" value="ApbE"/>
</dbReference>
<dbReference type="GO" id="GO:0046872">
    <property type="term" value="F:metal ion binding"/>
    <property type="evidence" value="ECO:0007669"/>
    <property type="project" value="UniProtKB-KW"/>
</dbReference>
<keyword evidence="8" id="KW-0274">FAD</keyword>
<evidence type="ECO:0000256" key="1">
    <source>
        <dbReference type="ARBA" id="ARBA00001946"/>
    </source>
</evidence>
<dbReference type="InParanoid" id="A0A7X0MY35"/>
<comment type="cofactor">
    <cofactor evidence="1">
        <name>Mg(2+)</name>
        <dbReference type="ChEBI" id="CHEBI:18420"/>
    </cofactor>
</comment>
<sequence>MRRNRINRCKPLLGTYVDVSIEADLDDEQLLDISIDAFEAISRVHDKLGFHSPESELSEVNRWSQSGTKEPIPISEDLRTVMELALQLSAASEGLFDVTIAPRLVQQGSLPHLHHDAILSGTGNWQDVHLTEDGLAFSAPVLIDLGGIAKGYAVDQAIERIAANKMHVDIKLNVNAGGDLYLSNWQEESVGVRYPDEPNKHYEMPMLAPALATSACYFSEQDSVMIHPGSGEALVRGYSVSVFAEQCMLADALTKLAFLNPRDSRVIRQFKGRAFLLDSQNGLLEL</sequence>
<evidence type="ECO:0000256" key="10">
    <source>
        <dbReference type="ARBA" id="ARBA00031306"/>
    </source>
</evidence>
<keyword evidence="9" id="KW-0460">Magnesium</keyword>
<keyword evidence="6" id="KW-0808">Transferase</keyword>
<evidence type="ECO:0000256" key="5">
    <source>
        <dbReference type="ARBA" id="ARBA00022630"/>
    </source>
</evidence>
<dbReference type="InterPro" id="IPR003374">
    <property type="entry name" value="ApbE-like_sf"/>
</dbReference>
<keyword evidence="13" id="KW-1185">Reference proteome</keyword>
<evidence type="ECO:0000256" key="11">
    <source>
        <dbReference type="ARBA" id="ARBA00048540"/>
    </source>
</evidence>
<comment type="catalytic activity">
    <reaction evidence="11">
        <text>L-threonyl-[protein] + FAD = FMN-L-threonyl-[protein] + AMP + H(+)</text>
        <dbReference type="Rhea" id="RHEA:36847"/>
        <dbReference type="Rhea" id="RHEA-COMP:11060"/>
        <dbReference type="Rhea" id="RHEA-COMP:11061"/>
        <dbReference type="ChEBI" id="CHEBI:15378"/>
        <dbReference type="ChEBI" id="CHEBI:30013"/>
        <dbReference type="ChEBI" id="CHEBI:57692"/>
        <dbReference type="ChEBI" id="CHEBI:74257"/>
        <dbReference type="ChEBI" id="CHEBI:456215"/>
        <dbReference type="EC" id="2.7.1.180"/>
    </reaction>
</comment>
<evidence type="ECO:0000256" key="8">
    <source>
        <dbReference type="ARBA" id="ARBA00022827"/>
    </source>
</evidence>
<evidence type="ECO:0000256" key="4">
    <source>
        <dbReference type="ARBA" id="ARBA00016337"/>
    </source>
</evidence>
<evidence type="ECO:0000256" key="6">
    <source>
        <dbReference type="ARBA" id="ARBA00022679"/>
    </source>
</evidence>
<proteinExistence type="inferred from homology"/>
<keyword evidence="5" id="KW-0285">Flavoprotein</keyword>
<keyword evidence="7" id="KW-0479">Metal-binding</keyword>
<dbReference type="Proteomes" id="UP000528457">
    <property type="component" value="Unassembled WGS sequence"/>
</dbReference>
<accession>A0A7X0MY35</accession>
<name>A0A7X0MY35_9GAMM</name>
<dbReference type="AlphaFoldDB" id="A0A7X0MY35"/>
<organism evidence="12 13">
    <name type="scientific">Pseudoteredinibacter isoporae</name>
    <dbReference type="NCBI Taxonomy" id="570281"/>
    <lineage>
        <taxon>Bacteria</taxon>
        <taxon>Pseudomonadati</taxon>
        <taxon>Pseudomonadota</taxon>
        <taxon>Gammaproteobacteria</taxon>
        <taxon>Cellvibrionales</taxon>
        <taxon>Cellvibrionaceae</taxon>
        <taxon>Pseudoteredinibacter</taxon>
    </lineage>
</organism>
<dbReference type="Pfam" id="PF02424">
    <property type="entry name" value="ApbE"/>
    <property type="match status" value="1"/>
</dbReference>
<gene>
    <name evidence="12" type="ORF">HNR48_002934</name>
</gene>
<keyword evidence="12" id="KW-0449">Lipoprotein</keyword>
<dbReference type="RefSeq" id="WP_166845484.1">
    <property type="nucleotide sequence ID" value="NZ_JAAONY010000002.1"/>
</dbReference>
<dbReference type="EC" id="2.7.1.180" evidence="3"/>
<dbReference type="Gene3D" id="3.10.520.10">
    <property type="entry name" value="ApbE-like domains"/>
    <property type="match status" value="1"/>
</dbReference>
<evidence type="ECO:0000256" key="3">
    <source>
        <dbReference type="ARBA" id="ARBA00011955"/>
    </source>
</evidence>
<dbReference type="SUPFAM" id="SSF143631">
    <property type="entry name" value="ApbE-like"/>
    <property type="match status" value="1"/>
</dbReference>
<dbReference type="GO" id="GO:0016740">
    <property type="term" value="F:transferase activity"/>
    <property type="evidence" value="ECO:0007669"/>
    <property type="project" value="UniProtKB-KW"/>
</dbReference>
<reference evidence="12 13" key="1">
    <citation type="submission" date="2020-08" db="EMBL/GenBank/DDBJ databases">
        <title>Genomic Encyclopedia of Type Strains, Phase IV (KMG-IV): sequencing the most valuable type-strain genomes for metagenomic binning, comparative biology and taxonomic classification.</title>
        <authorList>
            <person name="Goeker M."/>
        </authorList>
    </citation>
    <scope>NUCLEOTIDE SEQUENCE [LARGE SCALE GENOMIC DNA]</scope>
    <source>
        <strain evidence="12 13">DSM 22368</strain>
    </source>
</reference>
<dbReference type="PANTHER" id="PTHR30040">
    <property type="entry name" value="THIAMINE BIOSYNTHESIS LIPOPROTEIN APBE"/>
    <property type="match status" value="1"/>
</dbReference>
<comment type="caution">
    <text evidence="12">The sequence shown here is derived from an EMBL/GenBank/DDBJ whole genome shotgun (WGS) entry which is preliminary data.</text>
</comment>